<dbReference type="GO" id="GO:0016874">
    <property type="term" value="F:ligase activity"/>
    <property type="evidence" value="ECO:0007669"/>
    <property type="project" value="UniProtKB-KW"/>
</dbReference>
<protein>
    <submittedName>
        <fullName evidence="7">O-antigen ligase family protein</fullName>
    </submittedName>
</protein>
<feature type="transmembrane region" description="Helical" evidence="5">
    <location>
        <begin position="238"/>
        <end position="256"/>
    </location>
</feature>
<dbReference type="RefSeq" id="WP_378016332.1">
    <property type="nucleotide sequence ID" value="NZ_JBHSKT010000002.1"/>
</dbReference>
<dbReference type="PANTHER" id="PTHR37422:SF13">
    <property type="entry name" value="LIPOPOLYSACCHARIDE BIOSYNTHESIS PROTEIN PA4999-RELATED"/>
    <property type="match status" value="1"/>
</dbReference>
<dbReference type="PANTHER" id="PTHR37422">
    <property type="entry name" value="TEICHURONIC ACID BIOSYNTHESIS PROTEIN TUAE"/>
    <property type="match status" value="1"/>
</dbReference>
<feature type="transmembrane region" description="Helical" evidence="5">
    <location>
        <begin position="144"/>
        <end position="162"/>
    </location>
</feature>
<keyword evidence="3 5" id="KW-1133">Transmembrane helix</keyword>
<dbReference type="Proteomes" id="UP001596161">
    <property type="component" value="Unassembled WGS sequence"/>
</dbReference>
<feature type="transmembrane region" description="Helical" evidence="5">
    <location>
        <begin position="431"/>
        <end position="449"/>
    </location>
</feature>
<evidence type="ECO:0000259" key="6">
    <source>
        <dbReference type="Pfam" id="PF04932"/>
    </source>
</evidence>
<keyword evidence="8" id="KW-1185">Reference proteome</keyword>
<keyword evidence="7" id="KW-0436">Ligase</keyword>
<dbReference type="EMBL" id="JBHSKT010000002">
    <property type="protein sequence ID" value="MFC5269955.1"/>
    <property type="molecule type" value="Genomic_DNA"/>
</dbReference>
<evidence type="ECO:0000256" key="5">
    <source>
        <dbReference type="SAM" id="Phobius"/>
    </source>
</evidence>
<dbReference type="InterPro" id="IPR007016">
    <property type="entry name" value="O-antigen_ligase-rel_domated"/>
</dbReference>
<feature type="transmembrane region" description="Helical" evidence="5">
    <location>
        <begin position="48"/>
        <end position="72"/>
    </location>
</feature>
<comment type="caution">
    <text evidence="7">The sequence shown here is derived from an EMBL/GenBank/DDBJ whole genome shotgun (WGS) entry which is preliminary data.</text>
</comment>
<evidence type="ECO:0000256" key="3">
    <source>
        <dbReference type="ARBA" id="ARBA00022989"/>
    </source>
</evidence>
<dbReference type="Pfam" id="PF04932">
    <property type="entry name" value="Wzy_C"/>
    <property type="match status" value="1"/>
</dbReference>
<feature type="domain" description="O-antigen ligase-related" evidence="6">
    <location>
        <begin position="246"/>
        <end position="409"/>
    </location>
</feature>
<evidence type="ECO:0000256" key="1">
    <source>
        <dbReference type="ARBA" id="ARBA00004141"/>
    </source>
</evidence>
<keyword evidence="4 5" id="KW-0472">Membrane</keyword>
<evidence type="ECO:0000313" key="7">
    <source>
        <dbReference type="EMBL" id="MFC5269955.1"/>
    </source>
</evidence>
<feature type="transmembrane region" description="Helical" evidence="5">
    <location>
        <begin position="211"/>
        <end position="231"/>
    </location>
</feature>
<evidence type="ECO:0000256" key="4">
    <source>
        <dbReference type="ARBA" id="ARBA00023136"/>
    </source>
</evidence>
<feature type="transmembrane region" description="Helical" evidence="5">
    <location>
        <begin position="92"/>
        <end position="108"/>
    </location>
</feature>
<name>A0ABW0EA80_9BACT</name>
<evidence type="ECO:0000256" key="2">
    <source>
        <dbReference type="ARBA" id="ARBA00022692"/>
    </source>
</evidence>
<organism evidence="7 8">
    <name type="scientific">Adhaeribacter terreus</name>
    <dbReference type="NCBI Taxonomy" id="529703"/>
    <lineage>
        <taxon>Bacteria</taxon>
        <taxon>Pseudomonadati</taxon>
        <taxon>Bacteroidota</taxon>
        <taxon>Cytophagia</taxon>
        <taxon>Cytophagales</taxon>
        <taxon>Hymenobacteraceae</taxon>
        <taxon>Adhaeribacter</taxon>
    </lineage>
</organism>
<comment type="subcellular location">
    <subcellularLocation>
        <location evidence="1">Membrane</location>
        <topology evidence="1">Multi-pass membrane protein</topology>
    </subcellularLocation>
</comment>
<dbReference type="InterPro" id="IPR051533">
    <property type="entry name" value="WaaL-like"/>
</dbReference>
<feature type="transmembrane region" description="Helical" evidence="5">
    <location>
        <begin position="401"/>
        <end position="419"/>
    </location>
</feature>
<feature type="transmembrane region" description="Helical" evidence="5">
    <location>
        <begin position="174"/>
        <end position="191"/>
    </location>
</feature>
<proteinExistence type="predicted"/>
<sequence length="488" mass="56162">MKFVKAHLPLPEKVTEQLIFWGFGSLIVGSVCWGVYKNTSVWLGIPAGILLLLLLLTNYRALYYLLIFSLPFSMEFFIPFGGLRMDLPAEPLMLLLTGCFMASLLIGFKPDKRFLSHPLVVLIGATYLWALLVMPFSVDQTKSIKYLLAKVWYIVPFLLLTGSIIRDVKDIKRILWFFLVPLIGLILFSLFKHALKGFAFHAVHRSVTPFFMNHVIYATVVAFFIPYVFTLLKGRKGWVKFFLICSLLIMVAGVGFSYTRASWLSLPIAGFYFLAIRFKLTKLMVIVAYLGAAFAFYFFLNNENYLNYAPKFEKTVFNRDNFGKHLQATYKLEDVSGMERVYRWVAAMHMVAEKPFTGTGPSTFYPEYKRYTVKRFRTYVSDNPEKSTVHNYFLLQLAEQGIIGLLLFLALIGYMLILPQTLYHRTKDPETRAVIVGTALCLIIIIFHLTLNELLEVDKIGSFYFISIAFLIKLDIWTREKKQTEALN</sequence>
<feature type="transmembrane region" description="Helical" evidence="5">
    <location>
        <begin position="283"/>
        <end position="300"/>
    </location>
</feature>
<gene>
    <name evidence="7" type="ORF">ACFPIB_04985</name>
</gene>
<keyword evidence="2 5" id="KW-0812">Transmembrane</keyword>
<reference evidence="8" key="1">
    <citation type="journal article" date="2019" name="Int. J. Syst. Evol. Microbiol.">
        <title>The Global Catalogue of Microorganisms (GCM) 10K type strain sequencing project: providing services to taxonomists for standard genome sequencing and annotation.</title>
        <authorList>
            <consortium name="The Broad Institute Genomics Platform"/>
            <consortium name="The Broad Institute Genome Sequencing Center for Infectious Disease"/>
            <person name="Wu L."/>
            <person name="Ma J."/>
        </authorList>
    </citation>
    <scope>NUCLEOTIDE SEQUENCE [LARGE SCALE GENOMIC DNA]</scope>
    <source>
        <strain evidence="8">KACC 12602</strain>
    </source>
</reference>
<accession>A0ABW0EA80</accession>
<evidence type="ECO:0000313" key="8">
    <source>
        <dbReference type="Proteomes" id="UP001596161"/>
    </source>
</evidence>
<feature type="transmembrane region" description="Helical" evidence="5">
    <location>
        <begin position="120"/>
        <end position="138"/>
    </location>
</feature>